<accession>A0A849P5C0</accession>
<dbReference type="Proteomes" id="UP000537862">
    <property type="component" value="Unassembled WGS sequence"/>
</dbReference>
<evidence type="ECO:0000313" key="1">
    <source>
        <dbReference type="EMBL" id="NOL52296.1"/>
    </source>
</evidence>
<protein>
    <recommendedName>
        <fullName evidence="3">DNA binding HTH domain-containing protein</fullName>
    </recommendedName>
</protein>
<dbReference type="EMBL" id="JABGBN010000008">
    <property type="protein sequence ID" value="NOL52296.1"/>
    <property type="molecule type" value="Genomic_DNA"/>
</dbReference>
<dbReference type="InterPro" id="IPR009057">
    <property type="entry name" value="Homeodomain-like_sf"/>
</dbReference>
<organism evidence="1 2">
    <name type="scientific">Pelistega suis</name>
    <dbReference type="NCBI Taxonomy" id="1631957"/>
    <lineage>
        <taxon>Bacteria</taxon>
        <taxon>Pseudomonadati</taxon>
        <taxon>Pseudomonadota</taxon>
        <taxon>Betaproteobacteria</taxon>
        <taxon>Burkholderiales</taxon>
        <taxon>Alcaligenaceae</taxon>
        <taxon>Pelistega</taxon>
    </lineage>
</organism>
<dbReference type="Gene3D" id="1.10.10.60">
    <property type="entry name" value="Homeodomain-like"/>
    <property type="match status" value="1"/>
</dbReference>
<evidence type="ECO:0008006" key="3">
    <source>
        <dbReference type="Google" id="ProtNLM"/>
    </source>
</evidence>
<dbReference type="AlphaFoldDB" id="A0A849P5C0"/>
<evidence type="ECO:0000313" key="2">
    <source>
        <dbReference type="Proteomes" id="UP000537862"/>
    </source>
</evidence>
<keyword evidence="2" id="KW-1185">Reference proteome</keyword>
<reference evidence="1 2" key="1">
    <citation type="submission" date="2020-05" db="EMBL/GenBank/DDBJ databases">
        <authorList>
            <person name="Niu N."/>
        </authorList>
    </citation>
    <scope>NUCLEOTIDE SEQUENCE [LARGE SCALE GENOMIC DNA]</scope>
    <source>
        <strain evidence="1 2">3340-03</strain>
    </source>
</reference>
<name>A0A849P5C0_9BURK</name>
<comment type="caution">
    <text evidence="1">The sequence shown here is derived from an EMBL/GenBank/DDBJ whole genome shotgun (WGS) entry which is preliminary data.</text>
</comment>
<dbReference type="SUPFAM" id="SSF46689">
    <property type="entry name" value="Homeodomain-like"/>
    <property type="match status" value="1"/>
</dbReference>
<sequence length="270" mass="31679">MREKIECGIFFLESFGSWVDEFIEETHRQTNRIQLFKIDVQQFLPCNDFEVGGHQFPHPNALRELAIIFERYDCLIIPVLPETLVWTRVSLAQITHPLQFPLIALPHHVQPLAFMDLATLGIGEYIFERDDVSIMRIRLSNIIDRHKAVYTPLHKVLRKSQEFFTTPMNNEHQTIPLNMVMASTQKPKVTRKRRRNTKKSTSDKVIYSDPFQIAKAKVIKEFEKNYVVHALIETKGNICAAAQRSHKHRRAFWGLMRKHEIDAEDYRVET</sequence>
<proteinExistence type="predicted"/>
<dbReference type="RefSeq" id="WP_171680989.1">
    <property type="nucleotide sequence ID" value="NZ_JABGBN010000008.1"/>
</dbReference>
<gene>
    <name evidence="1" type="ORF">HKX39_08985</name>
</gene>